<evidence type="ECO:0000256" key="5">
    <source>
        <dbReference type="SAM" id="MobiDB-lite"/>
    </source>
</evidence>
<gene>
    <name evidence="7" type="ORF">GCM10009755_29240</name>
</gene>
<evidence type="ECO:0000256" key="2">
    <source>
        <dbReference type="ARBA" id="ARBA00022448"/>
    </source>
</evidence>
<dbReference type="GO" id="GO:0005524">
    <property type="term" value="F:ATP binding"/>
    <property type="evidence" value="ECO:0007669"/>
    <property type="project" value="UniProtKB-KW"/>
</dbReference>
<dbReference type="InterPro" id="IPR050683">
    <property type="entry name" value="Bact_Polysacc_Export_ATP-bd"/>
</dbReference>
<dbReference type="InterPro" id="IPR015860">
    <property type="entry name" value="ABC_transpr_TagH-like"/>
</dbReference>
<keyword evidence="3" id="KW-0547">Nucleotide-binding</keyword>
<feature type="domain" description="ABC transporter" evidence="6">
    <location>
        <begin position="45"/>
        <end position="267"/>
    </location>
</feature>
<evidence type="ECO:0000256" key="4">
    <source>
        <dbReference type="ARBA" id="ARBA00022840"/>
    </source>
</evidence>
<dbReference type="InterPro" id="IPR003593">
    <property type="entry name" value="AAA+_ATPase"/>
</dbReference>
<dbReference type="PANTHER" id="PTHR46743">
    <property type="entry name" value="TEICHOIC ACIDS EXPORT ATP-BINDING PROTEIN TAGH"/>
    <property type="match status" value="1"/>
</dbReference>
<proteinExistence type="inferred from homology"/>
<dbReference type="SMART" id="SM00382">
    <property type="entry name" value="AAA"/>
    <property type="match status" value="1"/>
</dbReference>
<keyword evidence="2" id="KW-0813">Transport</keyword>
<dbReference type="InterPro" id="IPR027417">
    <property type="entry name" value="P-loop_NTPase"/>
</dbReference>
<keyword evidence="4 7" id="KW-0067">ATP-binding</keyword>
<dbReference type="Gene3D" id="3.40.50.300">
    <property type="entry name" value="P-loop containing nucleotide triphosphate hydrolases"/>
    <property type="match status" value="1"/>
</dbReference>
<keyword evidence="8" id="KW-1185">Reference proteome</keyword>
<comment type="caution">
    <text evidence="7">The sequence shown here is derived from an EMBL/GenBank/DDBJ whole genome shotgun (WGS) entry which is preliminary data.</text>
</comment>
<name>A0ABP5F6K9_9MICO</name>
<dbReference type="Pfam" id="PF00005">
    <property type="entry name" value="ABC_tran"/>
    <property type="match status" value="1"/>
</dbReference>
<dbReference type="PROSITE" id="PS50893">
    <property type="entry name" value="ABC_TRANSPORTER_2"/>
    <property type="match status" value="1"/>
</dbReference>
<evidence type="ECO:0000313" key="8">
    <source>
        <dbReference type="Proteomes" id="UP001500755"/>
    </source>
</evidence>
<dbReference type="PANTHER" id="PTHR46743:SF2">
    <property type="entry name" value="TEICHOIC ACIDS EXPORT ATP-BINDING PROTEIN TAGH"/>
    <property type="match status" value="1"/>
</dbReference>
<organism evidence="7 8">
    <name type="scientific">Brevibacterium samyangense</name>
    <dbReference type="NCBI Taxonomy" id="366888"/>
    <lineage>
        <taxon>Bacteria</taxon>
        <taxon>Bacillati</taxon>
        <taxon>Actinomycetota</taxon>
        <taxon>Actinomycetes</taxon>
        <taxon>Micrococcales</taxon>
        <taxon>Brevibacteriaceae</taxon>
        <taxon>Brevibacterium</taxon>
    </lineage>
</organism>
<feature type="region of interest" description="Disordered" evidence="5">
    <location>
        <begin position="361"/>
        <end position="391"/>
    </location>
</feature>
<accession>A0ABP5F6K9</accession>
<protein>
    <submittedName>
        <fullName evidence="7">ABC transporter ATP-binding protein</fullName>
    </submittedName>
</protein>
<dbReference type="SUPFAM" id="SSF52540">
    <property type="entry name" value="P-loop containing nucleoside triphosphate hydrolases"/>
    <property type="match status" value="1"/>
</dbReference>
<evidence type="ECO:0000259" key="6">
    <source>
        <dbReference type="PROSITE" id="PS50893"/>
    </source>
</evidence>
<dbReference type="InterPro" id="IPR003439">
    <property type="entry name" value="ABC_transporter-like_ATP-bd"/>
</dbReference>
<evidence type="ECO:0000313" key="7">
    <source>
        <dbReference type="EMBL" id="GAA2015620.1"/>
    </source>
</evidence>
<dbReference type="Proteomes" id="UP001500755">
    <property type="component" value="Unassembled WGS sequence"/>
</dbReference>
<reference evidence="8" key="1">
    <citation type="journal article" date="2019" name="Int. J. Syst. Evol. Microbiol.">
        <title>The Global Catalogue of Microorganisms (GCM) 10K type strain sequencing project: providing services to taxonomists for standard genome sequencing and annotation.</title>
        <authorList>
            <consortium name="The Broad Institute Genomics Platform"/>
            <consortium name="The Broad Institute Genome Sequencing Center for Infectious Disease"/>
            <person name="Wu L."/>
            <person name="Ma J."/>
        </authorList>
    </citation>
    <scope>NUCLEOTIDE SEQUENCE [LARGE SCALE GENOMIC DNA]</scope>
    <source>
        <strain evidence="8">JCM 14546</strain>
    </source>
</reference>
<comment type="similarity">
    <text evidence="1">Belongs to the ABC transporter superfamily.</text>
</comment>
<evidence type="ECO:0000256" key="3">
    <source>
        <dbReference type="ARBA" id="ARBA00022741"/>
    </source>
</evidence>
<dbReference type="CDD" id="cd03220">
    <property type="entry name" value="ABC_KpsT_Wzt"/>
    <property type="match status" value="1"/>
</dbReference>
<dbReference type="RefSeq" id="WP_344310937.1">
    <property type="nucleotide sequence ID" value="NZ_BAAANO010000038.1"/>
</dbReference>
<evidence type="ECO:0000256" key="1">
    <source>
        <dbReference type="ARBA" id="ARBA00005417"/>
    </source>
</evidence>
<dbReference type="EMBL" id="BAAANO010000038">
    <property type="protein sequence ID" value="GAA2015620.1"/>
    <property type="molecule type" value="Genomic_DNA"/>
</dbReference>
<sequence>MTATEKLASKKSLAYDTTVVVENVKMTYTVNASKEKAVRPGRRSLPSRVLSKLTPPNRVTVEALKGVSLVAREEEFIGIIGANGSGKSTLLRLIAGVETPDSGTVLARRQPALLGVNAALQPSLSGAENVRLGLLAMGFSPAQAEKMFDDVVEMSALGKAIYRPMGGYSSGMGGRLRFAISVAARPSILLIDEALATGDATFEARSKAAMDDLLSTAGTVMMVNHAAKTIQEMCTRAVWLHMGETIMDGPAEYVAEKYRWWSWNMAKGKPEVAEKLLRDAIEEGEEQAVHVLSTAPLHETSPRHVRSASAPEPEVITVRPGEPRTFTAAQDTVWAPDFRDPNNLRDEAQFPVLLPPVRASKGVVIDGPDSNASGDAAPGGAASSVDERPSS</sequence>
<feature type="compositionally biased region" description="Low complexity" evidence="5">
    <location>
        <begin position="369"/>
        <end position="384"/>
    </location>
</feature>